<keyword evidence="3" id="KW-0812">Transmembrane</keyword>
<protein>
    <submittedName>
        <fullName evidence="5">Acyltransferase</fullName>
    </submittedName>
</protein>
<feature type="transmembrane region" description="Helical" evidence="3">
    <location>
        <begin position="208"/>
        <end position="226"/>
    </location>
</feature>
<feature type="transmembrane region" description="Helical" evidence="3">
    <location>
        <begin position="82"/>
        <end position="99"/>
    </location>
</feature>
<sequence length="382" mass="43531">MNREHNQPLKRYMPGLDGLRAISVLAVIGYHLDWESMQGGLLGVEMFFVLSGYLITDQIILEYKTNNTVSIWNFWIRRIRRLLPAMICMLLVVASWLSMTDFSRLRALQGDFLSSLFYMNNWYLIFHDVSYFESFGPASPIGHLWSLSIEEQFYLVWPILFLIGIKLVPRRGKLMLLILLLASLSASAMALMYEPGTDPSRVYYGTDTRAFAILIGAALAIVWPSWKLNDRISPTARTLLDVKGVLGLIVLLVMINAVNEYDDWLYQVGFLIVSFVTAGVIAVLAHPASRLGKILACRPLTWIGKRSYSLYIWHYPVIVLSSPTVNTEKPGFTHILLQLIMSVALAALSYKYVEEPIRRGNVRNLVRKRYTDKTFGRLGRLL</sequence>
<dbReference type="AlphaFoldDB" id="A0AA48M6R8"/>
<feature type="transmembrane region" description="Helical" evidence="3">
    <location>
        <begin position="308"/>
        <end position="325"/>
    </location>
</feature>
<gene>
    <name evidence="5" type="ORF">BSPP4475_08130</name>
</gene>
<feature type="transmembrane region" description="Helical" evidence="3">
    <location>
        <begin position="12"/>
        <end position="32"/>
    </location>
</feature>
<organism evidence="5 6">
    <name type="scientific">Brevibacillus aydinogluensis</name>
    <dbReference type="NCBI Taxonomy" id="927786"/>
    <lineage>
        <taxon>Bacteria</taxon>
        <taxon>Bacillati</taxon>
        <taxon>Bacillota</taxon>
        <taxon>Bacilli</taxon>
        <taxon>Bacillales</taxon>
        <taxon>Paenibacillaceae</taxon>
        <taxon>Brevibacillus</taxon>
    </lineage>
</organism>
<evidence type="ECO:0000256" key="1">
    <source>
        <dbReference type="ARBA" id="ARBA00004370"/>
    </source>
</evidence>
<reference evidence="5" key="1">
    <citation type="submission" date="2023-07" db="EMBL/GenBank/DDBJ databases">
        <authorList>
            <person name="Ivanov I."/>
            <person name="Teneva D."/>
            <person name="Stoikov I."/>
        </authorList>
    </citation>
    <scope>NUCLEOTIDE SEQUENCE</scope>
    <source>
        <strain evidence="5">4475</strain>
    </source>
</reference>
<dbReference type="Proteomes" id="UP001189619">
    <property type="component" value="Chromosome"/>
</dbReference>
<dbReference type="PANTHER" id="PTHR23028:SF53">
    <property type="entry name" value="ACYL_TRANSF_3 DOMAIN-CONTAINING PROTEIN"/>
    <property type="match status" value="1"/>
</dbReference>
<keyword evidence="3" id="KW-0472">Membrane</keyword>
<feature type="transmembrane region" description="Helical" evidence="3">
    <location>
        <begin position="152"/>
        <end position="168"/>
    </location>
</feature>
<feature type="transmembrane region" description="Helical" evidence="3">
    <location>
        <begin position="264"/>
        <end position="287"/>
    </location>
</feature>
<feature type="transmembrane region" description="Helical" evidence="3">
    <location>
        <begin position="238"/>
        <end position="258"/>
    </location>
</feature>
<name>A0AA48M6R8_9BACL</name>
<feature type="transmembrane region" description="Helical" evidence="3">
    <location>
        <begin position="38"/>
        <end position="61"/>
    </location>
</feature>
<dbReference type="Pfam" id="PF01757">
    <property type="entry name" value="Acyl_transf_3"/>
    <property type="match status" value="1"/>
</dbReference>
<evidence type="ECO:0000256" key="2">
    <source>
        <dbReference type="ARBA" id="ARBA00007400"/>
    </source>
</evidence>
<evidence type="ECO:0000313" key="6">
    <source>
        <dbReference type="Proteomes" id="UP001189619"/>
    </source>
</evidence>
<evidence type="ECO:0000313" key="5">
    <source>
        <dbReference type="EMBL" id="CAJ1002279.1"/>
    </source>
</evidence>
<dbReference type="EMBL" id="OY569118">
    <property type="protein sequence ID" value="CAJ1002279.1"/>
    <property type="molecule type" value="Genomic_DNA"/>
</dbReference>
<dbReference type="KEGG" id="bayd:BSPP4475_08130"/>
<comment type="subcellular location">
    <subcellularLocation>
        <location evidence="1">Membrane</location>
    </subcellularLocation>
</comment>
<accession>A0AA48M6R8</accession>
<keyword evidence="6" id="KW-1185">Reference proteome</keyword>
<dbReference type="RefSeq" id="WP_304415377.1">
    <property type="nucleotide sequence ID" value="NZ_OY569118.1"/>
</dbReference>
<proteinExistence type="inferred from homology"/>
<feature type="transmembrane region" description="Helical" evidence="3">
    <location>
        <begin position="175"/>
        <end position="193"/>
    </location>
</feature>
<feature type="domain" description="Acyltransferase 3" evidence="4">
    <location>
        <begin position="14"/>
        <end position="349"/>
    </location>
</feature>
<dbReference type="GO" id="GO:0016747">
    <property type="term" value="F:acyltransferase activity, transferring groups other than amino-acyl groups"/>
    <property type="evidence" value="ECO:0007669"/>
    <property type="project" value="InterPro"/>
</dbReference>
<dbReference type="PANTHER" id="PTHR23028">
    <property type="entry name" value="ACETYLTRANSFERASE"/>
    <property type="match status" value="1"/>
</dbReference>
<feature type="transmembrane region" description="Helical" evidence="3">
    <location>
        <begin position="331"/>
        <end position="353"/>
    </location>
</feature>
<evidence type="ECO:0000259" key="4">
    <source>
        <dbReference type="Pfam" id="PF01757"/>
    </source>
</evidence>
<dbReference type="GO" id="GO:0016020">
    <property type="term" value="C:membrane"/>
    <property type="evidence" value="ECO:0007669"/>
    <property type="project" value="TreeGrafter"/>
</dbReference>
<comment type="similarity">
    <text evidence="2">Belongs to the acyltransferase 3 family.</text>
</comment>
<keyword evidence="3" id="KW-1133">Transmembrane helix</keyword>
<dbReference type="InterPro" id="IPR002656">
    <property type="entry name" value="Acyl_transf_3_dom"/>
</dbReference>
<dbReference type="InterPro" id="IPR050879">
    <property type="entry name" value="Acyltransferase_3"/>
</dbReference>
<keyword evidence="5" id="KW-0808">Transferase</keyword>
<keyword evidence="5" id="KW-0012">Acyltransferase</keyword>
<dbReference type="GO" id="GO:0009103">
    <property type="term" value="P:lipopolysaccharide biosynthetic process"/>
    <property type="evidence" value="ECO:0007669"/>
    <property type="project" value="TreeGrafter"/>
</dbReference>
<evidence type="ECO:0000256" key="3">
    <source>
        <dbReference type="SAM" id="Phobius"/>
    </source>
</evidence>